<sequence length="337" mass="35550">MTRILLAGDHFVLNEHLKAAILERIGAAPVSFTELTLPWPVVPFGPVAEVDEASDIEQEMMDLIGGAEICVTQMAPITRRVLDRAVDLRLVCVTRGGPINVNLEAAQARGISVMSAPGRNAIATAEHTIALALSALRRIPQIHNSVVAGEWRSDLYSYSEVAFELHGAPVGIVGYGAVGRHVAWIFNGFGAHVRVFDPFAPSVDGFAERVETLDALLAGSRIVSLHARLTPETRNMIGAAQLAVIPDGGILVNAARGGLVDMNAVASALVTGKLMGAAFDVFDTEPLPPEAKIRQAPNVTLSPHLAGATQETARRAASIAADQVSAYLKGRTIAAAV</sequence>
<dbReference type="EMBL" id="CP042304">
    <property type="protein sequence ID" value="QDZ12623.1"/>
    <property type="molecule type" value="Genomic_DNA"/>
</dbReference>
<dbReference type="InterPro" id="IPR050857">
    <property type="entry name" value="D-2-hydroxyacid_DH"/>
</dbReference>
<dbReference type="PROSITE" id="PS00065">
    <property type="entry name" value="D_2_HYDROXYACID_DH_1"/>
    <property type="match status" value="1"/>
</dbReference>
<reference evidence="8 9" key="1">
    <citation type="submission" date="2019-07" db="EMBL/GenBank/DDBJ databases">
        <title>Full genome sequence of Devosia sp. Gsoil 520.</title>
        <authorList>
            <person name="Im W.-T."/>
        </authorList>
    </citation>
    <scope>NUCLEOTIDE SEQUENCE [LARGE SCALE GENOMIC DNA]</scope>
    <source>
        <strain evidence="8 9">Gsoil 520</strain>
    </source>
</reference>
<keyword evidence="3 5" id="KW-0560">Oxidoreductase</keyword>
<feature type="domain" description="D-isomer specific 2-hydroxyacid dehydrogenase NAD-binding" evidence="7">
    <location>
        <begin position="129"/>
        <end position="306"/>
    </location>
</feature>
<evidence type="ECO:0000259" key="6">
    <source>
        <dbReference type="Pfam" id="PF00389"/>
    </source>
</evidence>
<accession>A0A5B8LX03</accession>
<proteinExistence type="inferred from homology"/>
<name>A0A5B8LX03_9HYPH</name>
<evidence type="ECO:0000313" key="9">
    <source>
        <dbReference type="Proteomes" id="UP000315364"/>
    </source>
</evidence>
<keyword evidence="2" id="KW-0028">Amino-acid biosynthesis</keyword>
<dbReference type="SUPFAM" id="SSF51735">
    <property type="entry name" value="NAD(P)-binding Rossmann-fold domains"/>
    <property type="match status" value="1"/>
</dbReference>
<dbReference type="InterPro" id="IPR006139">
    <property type="entry name" value="D-isomer_2_OHA_DH_cat_dom"/>
</dbReference>
<keyword evidence="4" id="KW-0520">NAD</keyword>
<organism evidence="8 9">
    <name type="scientific">Devosia ginsengisoli</name>
    <dbReference type="NCBI Taxonomy" id="400770"/>
    <lineage>
        <taxon>Bacteria</taxon>
        <taxon>Pseudomonadati</taxon>
        <taxon>Pseudomonadota</taxon>
        <taxon>Alphaproteobacteria</taxon>
        <taxon>Hyphomicrobiales</taxon>
        <taxon>Devosiaceae</taxon>
        <taxon>Devosia</taxon>
    </lineage>
</organism>
<evidence type="ECO:0000256" key="2">
    <source>
        <dbReference type="ARBA" id="ARBA00022605"/>
    </source>
</evidence>
<dbReference type="InterPro" id="IPR029752">
    <property type="entry name" value="D-isomer_DH_CS1"/>
</dbReference>
<dbReference type="AlphaFoldDB" id="A0A5B8LX03"/>
<gene>
    <name evidence="8" type="ORF">FPZ08_18835</name>
</gene>
<evidence type="ECO:0000256" key="3">
    <source>
        <dbReference type="ARBA" id="ARBA00023002"/>
    </source>
</evidence>
<feature type="domain" description="D-isomer specific 2-hydroxyacid dehydrogenase catalytic" evidence="6">
    <location>
        <begin position="56"/>
        <end position="337"/>
    </location>
</feature>
<dbReference type="InterPro" id="IPR006140">
    <property type="entry name" value="D-isomer_DH_NAD-bd"/>
</dbReference>
<dbReference type="CDD" id="cd12171">
    <property type="entry name" value="2-Hacid_dh_10"/>
    <property type="match status" value="1"/>
</dbReference>
<dbReference type="Proteomes" id="UP000315364">
    <property type="component" value="Chromosome"/>
</dbReference>
<dbReference type="GO" id="GO:0051287">
    <property type="term" value="F:NAD binding"/>
    <property type="evidence" value="ECO:0007669"/>
    <property type="project" value="InterPro"/>
</dbReference>
<protein>
    <submittedName>
        <fullName evidence="8">Hydroxyacid dehydrogenase</fullName>
    </submittedName>
</protein>
<evidence type="ECO:0000313" key="8">
    <source>
        <dbReference type="EMBL" id="QDZ12623.1"/>
    </source>
</evidence>
<keyword evidence="9" id="KW-1185">Reference proteome</keyword>
<dbReference type="PANTHER" id="PTHR42789:SF1">
    <property type="entry name" value="D-ISOMER SPECIFIC 2-HYDROXYACID DEHYDROGENASE FAMILY PROTEIN (AFU_ORTHOLOGUE AFUA_6G10090)"/>
    <property type="match status" value="1"/>
</dbReference>
<dbReference type="Pfam" id="PF02826">
    <property type="entry name" value="2-Hacid_dh_C"/>
    <property type="match status" value="1"/>
</dbReference>
<dbReference type="OrthoDB" id="9793626at2"/>
<dbReference type="Pfam" id="PF00389">
    <property type="entry name" value="2-Hacid_dh"/>
    <property type="match status" value="1"/>
</dbReference>
<dbReference type="InterPro" id="IPR036291">
    <property type="entry name" value="NAD(P)-bd_dom_sf"/>
</dbReference>
<dbReference type="PANTHER" id="PTHR42789">
    <property type="entry name" value="D-ISOMER SPECIFIC 2-HYDROXYACID DEHYDROGENASE FAMILY PROTEIN (AFU_ORTHOLOGUE AFUA_6G10090)"/>
    <property type="match status" value="1"/>
</dbReference>
<dbReference type="GO" id="GO:0016616">
    <property type="term" value="F:oxidoreductase activity, acting on the CH-OH group of donors, NAD or NADP as acceptor"/>
    <property type="evidence" value="ECO:0007669"/>
    <property type="project" value="InterPro"/>
</dbReference>
<evidence type="ECO:0000256" key="1">
    <source>
        <dbReference type="ARBA" id="ARBA00005854"/>
    </source>
</evidence>
<evidence type="ECO:0000256" key="4">
    <source>
        <dbReference type="ARBA" id="ARBA00023027"/>
    </source>
</evidence>
<comment type="similarity">
    <text evidence="1 5">Belongs to the D-isomer specific 2-hydroxyacid dehydrogenase family.</text>
</comment>
<dbReference type="GO" id="GO:0008652">
    <property type="term" value="P:amino acid biosynthetic process"/>
    <property type="evidence" value="ECO:0007669"/>
    <property type="project" value="UniProtKB-KW"/>
</dbReference>
<dbReference type="SUPFAM" id="SSF52283">
    <property type="entry name" value="Formate/glycerate dehydrogenase catalytic domain-like"/>
    <property type="match status" value="1"/>
</dbReference>
<dbReference type="RefSeq" id="WP_146291813.1">
    <property type="nucleotide sequence ID" value="NZ_CP042304.1"/>
</dbReference>
<dbReference type="Gene3D" id="3.40.50.720">
    <property type="entry name" value="NAD(P)-binding Rossmann-like Domain"/>
    <property type="match status" value="2"/>
</dbReference>
<evidence type="ECO:0000259" key="7">
    <source>
        <dbReference type="Pfam" id="PF02826"/>
    </source>
</evidence>
<dbReference type="KEGG" id="dea:FPZ08_18835"/>
<evidence type="ECO:0000256" key="5">
    <source>
        <dbReference type="RuleBase" id="RU003719"/>
    </source>
</evidence>